<feature type="transmembrane region" description="Helical" evidence="1">
    <location>
        <begin position="102"/>
        <end position="123"/>
    </location>
</feature>
<keyword evidence="3" id="KW-1185">Reference proteome</keyword>
<keyword evidence="1" id="KW-0812">Transmembrane</keyword>
<gene>
    <name evidence="2" type="ORF">I8J29_24795</name>
</gene>
<dbReference type="RefSeq" id="WP_208850107.1">
    <property type="nucleotide sequence ID" value="NZ_JAGGDJ010000033.1"/>
</dbReference>
<comment type="caution">
    <text evidence="2">The sequence shown here is derived from an EMBL/GenBank/DDBJ whole genome shotgun (WGS) entry which is preliminary data.</text>
</comment>
<feature type="transmembrane region" description="Helical" evidence="1">
    <location>
        <begin position="219"/>
        <end position="238"/>
    </location>
</feature>
<evidence type="ECO:0000313" key="2">
    <source>
        <dbReference type="EMBL" id="MBO7747409.1"/>
    </source>
</evidence>
<feature type="transmembrane region" description="Helical" evidence="1">
    <location>
        <begin position="129"/>
        <end position="151"/>
    </location>
</feature>
<reference evidence="2 3" key="1">
    <citation type="submission" date="2021-03" db="EMBL/GenBank/DDBJ databases">
        <title>Paenibacillus artemisicola MWE-103 whole genome sequence.</title>
        <authorList>
            <person name="Ham Y.J."/>
        </authorList>
    </citation>
    <scope>NUCLEOTIDE SEQUENCE [LARGE SCALE GENOMIC DNA]</scope>
    <source>
        <strain evidence="2 3">MWE-103</strain>
    </source>
</reference>
<dbReference type="Proteomes" id="UP000670947">
    <property type="component" value="Unassembled WGS sequence"/>
</dbReference>
<feature type="transmembrane region" description="Helical" evidence="1">
    <location>
        <begin position="187"/>
        <end position="207"/>
    </location>
</feature>
<organism evidence="2 3">
    <name type="scientific">Paenibacillus artemisiicola</name>
    <dbReference type="NCBI Taxonomy" id="1172618"/>
    <lineage>
        <taxon>Bacteria</taxon>
        <taxon>Bacillati</taxon>
        <taxon>Bacillota</taxon>
        <taxon>Bacilli</taxon>
        <taxon>Bacillales</taxon>
        <taxon>Paenibacillaceae</taxon>
        <taxon>Paenibacillus</taxon>
    </lineage>
</organism>
<evidence type="ECO:0000256" key="1">
    <source>
        <dbReference type="SAM" id="Phobius"/>
    </source>
</evidence>
<feature type="transmembrane region" description="Helical" evidence="1">
    <location>
        <begin position="70"/>
        <end position="90"/>
    </location>
</feature>
<proteinExistence type="predicted"/>
<feature type="transmembrane region" description="Helical" evidence="1">
    <location>
        <begin position="158"/>
        <end position="181"/>
    </location>
</feature>
<protein>
    <submittedName>
        <fullName evidence="2">Uncharacterized protein</fullName>
    </submittedName>
</protein>
<keyword evidence="1" id="KW-1133">Transmembrane helix</keyword>
<keyword evidence="1" id="KW-0472">Membrane</keyword>
<sequence length="241" mass="25596">MNHCMFCGQPFYDGDAHVCAETSGFDKPARQDGGGWKAAVGAAKRTDYRRMLELLRNPQLAEELEPGRDWIYGAAGLAAAMLGFLLWGWMAGTRIEAMLDGLFGGFAGLADMTGASGAIRSLLTGKLFRLALISLVSLFLALWLAGSWLGARRPPLRALLTVIGGSQYLFAVAFVAAGLLAFADLRISFFILAVALLTALATNVAAGMELAGVPRSRRFAFAGCAIAAYAALMTFLSFPAM</sequence>
<name>A0ABS3WGF7_9BACL</name>
<dbReference type="EMBL" id="JAGGDJ010000033">
    <property type="protein sequence ID" value="MBO7747409.1"/>
    <property type="molecule type" value="Genomic_DNA"/>
</dbReference>
<evidence type="ECO:0000313" key="3">
    <source>
        <dbReference type="Proteomes" id="UP000670947"/>
    </source>
</evidence>
<accession>A0ABS3WGF7</accession>